<proteinExistence type="predicted"/>
<feature type="transmembrane region" description="Helical" evidence="1">
    <location>
        <begin position="32"/>
        <end position="55"/>
    </location>
</feature>
<evidence type="ECO:0000256" key="1">
    <source>
        <dbReference type="SAM" id="Phobius"/>
    </source>
</evidence>
<dbReference type="Proteomes" id="UP001597314">
    <property type="component" value="Unassembled WGS sequence"/>
</dbReference>
<name>A0ABW5AF68_9BRAD</name>
<evidence type="ECO:0000313" key="3">
    <source>
        <dbReference type="Proteomes" id="UP001597314"/>
    </source>
</evidence>
<protein>
    <submittedName>
        <fullName evidence="2">Uncharacterized protein</fullName>
    </submittedName>
</protein>
<dbReference type="RefSeq" id="WP_378475948.1">
    <property type="nucleotide sequence ID" value="NZ_JBHUIW010000001.1"/>
</dbReference>
<accession>A0ABW5AF68</accession>
<keyword evidence="1" id="KW-1133">Transmembrane helix</keyword>
<gene>
    <name evidence="2" type="ORF">ACFSOX_01100</name>
</gene>
<keyword evidence="1" id="KW-0472">Membrane</keyword>
<keyword evidence="3" id="KW-1185">Reference proteome</keyword>
<dbReference type="EMBL" id="JBHUIW010000001">
    <property type="protein sequence ID" value="MFD2180737.1"/>
    <property type="molecule type" value="Genomic_DNA"/>
</dbReference>
<comment type="caution">
    <text evidence="2">The sequence shown here is derived from an EMBL/GenBank/DDBJ whole genome shotgun (WGS) entry which is preliminary data.</text>
</comment>
<evidence type="ECO:0000313" key="2">
    <source>
        <dbReference type="EMBL" id="MFD2180737.1"/>
    </source>
</evidence>
<sequence>MRMRKRNTLLVLALLWAVLAWAVIDSARRGDLSAGTTAALLLLLAALAPLFWRLFAKARLPSDR</sequence>
<organism evidence="2 3">
    <name type="scientific">Rhodoplanes azumiensis</name>
    <dbReference type="NCBI Taxonomy" id="1897628"/>
    <lineage>
        <taxon>Bacteria</taxon>
        <taxon>Pseudomonadati</taxon>
        <taxon>Pseudomonadota</taxon>
        <taxon>Alphaproteobacteria</taxon>
        <taxon>Hyphomicrobiales</taxon>
        <taxon>Nitrobacteraceae</taxon>
        <taxon>Rhodoplanes</taxon>
    </lineage>
</organism>
<keyword evidence="1" id="KW-0812">Transmembrane</keyword>
<reference evidence="3" key="1">
    <citation type="journal article" date="2019" name="Int. J. Syst. Evol. Microbiol.">
        <title>The Global Catalogue of Microorganisms (GCM) 10K type strain sequencing project: providing services to taxonomists for standard genome sequencing and annotation.</title>
        <authorList>
            <consortium name="The Broad Institute Genomics Platform"/>
            <consortium name="The Broad Institute Genome Sequencing Center for Infectious Disease"/>
            <person name="Wu L."/>
            <person name="Ma J."/>
        </authorList>
    </citation>
    <scope>NUCLEOTIDE SEQUENCE [LARGE SCALE GENOMIC DNA]</scope>
    <source>
        <strain evidence="3">CGMCC 1.6774</strain>
    </source>
</reference>